<reference evidence="1 2" key="2">
    <citation type="submission" date="2018-11" db="EMBL/GenBank/DDBJ databases">
        <authorList>
            <consortium name="Pathogen Informatics"/>
        </authorList>
    </citation>
    <scope>NUCLEOTIDE SEQUENCE [LARGE SCALE GENOMIC DNA]</scope>
</reference>
<dbReference type="OrthoDB" id="21292at2759"/>
<evidence type="ECO:0000313" key="2">
    <source>
        <dbReference type="Proteomes" id="UP000271098"/>
    </source>
</evidence>
<sequence>MTTESKRDDNVADDEELSTLLDSALSDFGRFRNTDEELDSMMEVLDQEAVEKAIQNFDDAMSSFQHKQQQQGEHNIRQVSFV</sequence>
<accession>A0A183EYJ9</accession>
<evidence type="ECO:0000313" key="1">
    <source>
        <dbReference type="EMBL" id="VDN45023.1"/>
    </source>
</evidence>
<name>A0A183EYJ9_9BILA</name>
<dbReference type="EMBL" id="UYRT01108272">
    <property type="protein sequence ID" value="VDN45023.1"/>
    <property type="molecule type" value="Genomic_DNA"/>
</dbReference>
<proteinExistence type="predicted"/>
<dbReference type="WBParaSite" id="GPUH_0002607001-mRNA-1">
    <property type="protein sequence ID" value="GPUH_0002607001-mRNA-1"/>
    <property type="gene ID" value="GPUH_0002607001"/>
</dbReference>
<protein>
    <submittedName>
        <fullName evidence="3">CUE domain-containing protein</fullName>
    </submittedName>
</protein>
<gene>
    <name evidence="1" type="ORF">GPUH_LOCUS26040</name>
</gene>
<dbReference type="AlphaFoldDB" id="A0A183EYJ9"/>
<keyword evidence="2" id="KW-1185">Reference proteome</keyword>
<reference evidence="3" key="1">
    <citation type="submission" date="2016-06" db="UniProtKB">
        <authorList>
            <consortium name="WormBaseParasite"/>
        </authorList>
    </citation>
    <scope>IDENTIFICATION</scope>
</reference>
<dbReference type="Proteomes" id="UP000271098">
    <property type="component" value="Unassembled WGS sequence"/>
</dbReference>
<evidence type="ECO:0000313" key="3">
    <source>
        <dbReference type="WBParaSite" id="GPUH_0002607001-mRNA-1"/>
    </source>
</evidence>
<organism evidence="3">
    <name type="scientific">Gongylonema pulchrum</name>
    <dbReference type="NCBI Taxonomy" id="637853"/>
    <lineage>
        <taxon>Eukaryota</taxon>
        <taxon>Metazoa</taxon>
        <taxon>Ecdysozoa</taxon>
        <taxon>Nematoda</taxon>
        <taxon>Chromadorea</taxon>
        <taxon>Rhabditida</taxon>
        <taxon>Spirurina</taxon>
        <taxon>Spiruromorpha</taxon>
        <taxon>Spiruroidea</taxon>
        <taxon>Gongylonematidae</taxon>
        <taxon>Gongylonema</taxon>
    </lineage>
</organism>